<evidence type="ECO:0000256" key="5">
    <source>
        <dbReference type="ARBA" id="ARBA00022989"/>
    </source>
</evidence>
<keyword evidence="3 9" id="KW-0812">Transmembrane</keyword>
<dbReference type="Gene3D" id="1.10.630.10">
    <property type="entry name" value="Cytochrome P450"/>
    <property type="match status" value="1"/>
</dbReference>
<comment type="cofactor">
    <cofactor evidence="7">
        <name>heme</name>
        <dbReference type="ChEBI" id="CHEBI:30413"/>
    </cofactor>
</comment>
<accession>A0A2P6P1I6</accession>
<dbReference type="InterPro" id="IPR002401">
    <property type="entry name" value="Cyt_P450_E_grp-I"/>
</dbReference>
<feature type="transmembrane region" description="Helical" evidence="9">
    <location>
        <begin position="331"/>
        <end position="353"/>
    </location>
</feature>
<evidence type="ECO:0000256" key="8">
    <source>
        <dbReference type="RuleBase" id="RU000461"/>
    </source>
</evidence>
<keyword evidence="6 7" id="KW-0408">Iron</keyword>
<dbReference type="Pfam" id="PF00067">
    <property type="entry name" value="p450"/>
    <property type="match status" value="1"/>
</dbReference>
<sequence length="520" mass="59040">MEMEMLILSVLVLFVSLYYLFRMLNRNASKNEVHHHNHQLQLPPGSSGWPIIGEGLAFLITAKRGVPEKFIGERRIKYSSSDSKSSSSSCKVFTTSLLRESMAVLCTAAGNKFLFSNENKLVKSWWPANIDTRDPLLAQNLPWATAQVAIYVATSLIDTVFASSNKTNTAEESIRHRKVLSPFLSPDSLRKYVGTMDTVTKRHLDLFWSDQKQVKVLALTKMHTFTLVCKIFLNVEDLAVIAKLEEPIQHIAAGFISLPINLPGTAFNRAIQASKQVRKDLENMVKQRRIDLDLSVAADEDNNNHDLMSKLLLERYSDGQQMKETDIANKLNGLLIAAYDNVFITLCSIIMYLSELPTVYDAVLKEQMEIADSKAEGELLNWEDIQKMKYTWNVACEVLRLEPPNPGTFREAMTDFVYEGYLIPKGMKVWYFPDPKKFDPSRFDGGGPAPFSYVPFGGGPRMCPGREYARFTILVFMHNLVTRFRWEKVFPKEKMVMTPFLLPTKGLPVRLYPHPSTSSL</sequence>
<evidence type="ECO:0000256" key="3">
    <source>
        <dbReference type="ARBA" id="ARBA00022692"/>
    </source>
</evidence>
<dbReference type="InterPro" id="IPR036396">
    <property type="entry name" value="Cyt_P450_sf"/>
</dbReference>
<dbReference type="InterPro" id="IPR017972">
    <property type="entry name" value="Cyt_P450_CS"/>
</dbReference>
<dbReference type="InterPro" id="IPR001128">
    <property type="entry name" value="Cyt_P450"/>
</dbReference>
<dbReference type="GO" id="GO:0004497">
    <property type="term" value="F:monooxygenase activity"/>
    <property type="evidence" value="ECO:0007669"/>
    <property type="project" value="UniProtKB-KW"/>
</dbReference>
<evidence type="ECO:0000256" key="1">
    <source>
        <dbReference type="ARBA" id="ARBA00004167"/>
    </source>
</evidence>
<dbReference type="CDD" id="cd11043">
    <property type="entry name" value="CYP90-like"/>
    <property type="match status" value="1"/>
</dbReference>
<dbReference type="SUPFAM" id="SSF48264">
    <property type="entry name" value="Cytochrome P450"/>
    <property type="match status" value="1"/>
</dbReference>
<gene>
    <name evidence="10" type="ORF">RchiOBHm_Chr7g0177321</name>
</gene>
<evidence type="ECO:0000256" key="9">
    <source>
        <dbReference type="SAM" id="Phobius"/>
    </source>
</evidence>
<keyword evidence="5 9" id="KW-1133">Transmembrane helix</keyword>
<dbReference type="GO" id="GO:0020037">
    <property type="term" value="F:heme binding"/>
    <property type="evidence" value="ECO:0007669"/>
    <property type="project" value="InterPro"/>
</dbReference>
<evidence type="ECO:0000256" key="2">
    <source>
        <dbReference type="ARBA" id="ARBA00010617"/>
    </source>
</evidence>
<name>A0A2P6P1I6_ROSCH</name>
<dbReference type="PANTHER" id="PTHR24286:SF381">
    <property type="entry name" value="BETA-AMYRIN 28-OXIDASE"/>
    <property type="match status" value="1"/>
</dbReference>
<dbReference type="OMA" id="WIAHATH"/>
<comment type="caution">
    <text evidence="10">The sequence shown here is derived from an EMBL/GenBank/DDBJ whole genome shotgun (WGS) entry which is preliminary data.</text>
</comment>
<evidence type="ECO:0000313" key="11">
    <source>
        <dbReference type="Proteomes" id="UP000238479"/>
    </source>
</evidence>
<dbReference type="AlphaFoldDB" id="A0A2P6P1I6"/>
<comment type="subcellular location">
    <subcellularLocation>
        <location evidence="1">Membrane</location>
        <topology evidence="1">Single-pass membrane protein</topology>
    </subcellularLocation>
</comment>
<dbReference type="STRING" id="74649.A0A2P6P1I6"/>
<keyword evidence="11" id="KW-1185">Reference proteome</keyword>
<keyword evidence="8" id="KW-0503">Monooxygenase</keyword>
<keyword evidence="7 8" id="KW-0349">Heme</keyword>
<organism evidence="10 11">
    <name type="scientific">Rosa chinensis</name>
    <name type="common">China rose</name>
    <dbReference type="NCBI Taxonomy" id="74649"/>
    <lineage>
        <taxon>Eukaryota</taxon>
        <taxon>Viridiplantae</taxon>
        <taxon>Streptophyta</taxon>
        <taxon>Embryophyta</taxon>
        <taxon>Tracheophyta</taxon>
        <taxon>Spermatophyta</taxon>
        <taxon>Magnoliopsida</taxon>
        <taxon>eudicotyledons</taxon>
        <taxon>Gunneridae</taxon>
        <taxon>Pentapetalae</taxon>
        <taxon>rosids</taxon>
        <taxon>fabids</taxon>
        <taxon>Rosales</taxon>
        <taxon>Rosaceae</taxon>
        <taxon>Rosoideae</taxon>
        <taxon>Rosoideae incertae sedis</taxon>
        <taxon>Rosa</taxon>
    </lineage>
</organism>
<keyword evidence="4 7" id="KW-0479">Metal-binding</keyword>
<evidence type="ECO:0000313" key="10">
    <source>
        <dbReference type="EMBL" id="PRQ15793.1"/>
    </source>
</evidence>
<dbReference type="PROSITE" id="PS00086">
    <property type="entry name" value="CYTOCHROME_P450"/>
    <property type="match status" value="1"/>
</dbReference>
<dbReference type="GO" id="GO:0016705">
    <property type="term" value="F:oxidoreductase activity, acting on paired donors, with incorporation or reduction of molecular oxygen"/>
    <property type="evidence" value="ECO:0007669"/>
    <property type="project" value="InterPro"/>
</dbReference>
<protein>
    <submittedName>
        <fullName evidence="10">Putative cytochrome P450</fullName>
    </submittedName>
</protein>
<proteinExistence type="inferred from homology"/>
<dbReference type="GO" id="GO:0016125">
    <property type="term" value="P:sterol metabolic process"/>
    <property type="evidence" value="ECO:0007669"/>
    <property type="project" value="TreeGrafter"/>
</dbReference>
<keyword evidence="9" id="KW-0472">Membrane</keyword>
<dbReference type="GO" id="GO:0005506">
    <property type="term" value="F:iron ion binding"/>
    <property type="evidence" value="ECO:0007669"/>
    <property type="project" value="InterPro"/>
</dbReference>
<dbReference type="PRINTS" id="PR00463">
    <property type="entry name" value="EP450I"/>
</dbReference>
<dbReference type="Proteomes" id="UP000238479">
    <property type="component" value="Chromosome 7"/>
</dbReference>
<keyword evidence="8" id="KW-0560">Oxidoreductase</keyword>
<dbReference type="PANTHER" id="PTHR24286">
    <property type="entry name" value="CYTOCHROME P450 26"/>
    <property type="match status" value="1"/>
</dbReference>
<evidence type="ECO:0000256" key="7">
    <source>
        <dbReference type="PIRSR" id="PIRSR602401-1"/>
    </source>
</evidence>
<evidence type="ECO:0000256" key="6">
    <source>
        <dbReference type="ARBA" id="ARBA00023004"/>
    </source>
</evidence>
<feature type="transmembrane region" description="Helical" evidence="9">
    <location>
        <begin position="6"/>
        <end position="21"/>
    </location>
</feature>
<dbReference type="EMBL" id="PDCK01000045">
    <property type="protein sequence ID" value="PRQ15793.1"/>
    <property type="molecule type" value="Genomic_DNA"/>
</dbReference>
<feature type="binding site" description="axial binding residue" evidence="7">
    <location>
        <position position="463"/>
    </location>
    <ligand>
        <name>heme</name>
        <dbReference type="ChEBI" id="CHEBI:30413"/>
    </ligand>
    <ligandPart>
        <name>Fe</name>
        <dbReference type="ChEBI" id="CHEBI:18248"/>
    </ligandPart>
</feature>
<evidence type="ECO:0000256" key="4">
    <source>
        <dbReference type="ARBA" id="ARBA00022723"/>
    </source>
</evidence>
<dbReference type="Gramene" id="PRQ15793">
    <property type="protein sequence ID" value="PRQ15793"/>
    <property type="gene ID" value="RchiOBHm_Chr7g0177321"/>
</dbReference>
<reference evidence="10 11" key="1">
    <citation type="journal article" date="2018" name="Nat. Genet.">
        <title>The Rosa genome provides new insights in the design of modern roses.</title>
        <authorList>
            <person name="Bendahmane M."/>
        </authorList>
    </citation>
    <scope>NUCLEOTIDE SEQUENCE [LARGE SCALE GENOMIC DNA]</scope>
    <source>
        <strain evidence="11">cv. Old Blush</strain>
    </source>
</reference>
<dbReference type="GO" id="GO:0016020">
    <property type="term" value="C:membrane"/>
    <property type="evidence" value="ECO:0007669"/>
    <property type="project" value="UniProtKB-SubCell"/>
</dbReference>
<comment type="similarity">
    <text evidence="2 8">Belongs to the cytochrome P450 family.</text>
</comment>